<feature type="compositionally biased region" description="Basic and acidic residues" evidence="1">
    <location>
        <begin position="138"/>
        <end position="147"/>
    </location>
</feature>
<proteinExistence type="predicted"/>
<dbReference type="KEGG" id="acad:UA74_12085"/>
<evidence type="ECO:0000256" key="1">
    <source>
        <dbReference type="SAM" id="MobiDB-lite"/>
    </source>
</evidence>
<feature type="region of interest" description="Disordered" evidence="1">
    <location>
        <begin position="88"/>
        <end position="167"/>
    </location>
</feature>
<dbReference type="EMBL" id="CP016076">
    <property type="protein sequence ID" value="APU14477.1"/>
    <property type="molecule type" value="Genomic_DNA"/>
</dbReference>
<protein>
    <submittedName>
        <fullName evidence="2">Deaminase</fullName>
    </submittedName>
</protein>
<evidence type="ECO:0000313" key="3">
    <source>
        <dbReference type="Proteomes" id="UP000185511"/>
    </source>
</evidence>
<keyword evidence="3" id="KW-1185">Reference proteome</keyword>
<dbReference type="RefSeq" id="WP_075740349.1">
    <property type="nucleotide sequence ID" value="NZ_CP016076.1"/>
</dbReference>
<dbReference type="Pfam" id="PF14428">
    <property type="entry name" value="DddA-like"/>
    <property type="match status" value="1"/>
</dbReference>
<name>A0AAC9LD29_9PSEU</name>
<organism evidence="2 3">
    <name type="scientific">Actinoalloteichus fjordicus</name>
    <dbReference type="NCBI Taxonomy" id="1612552"/>
    <lineage>
        <taxon>Bacteria</taxon>
        <taxon>Bacillati</taxon>
        <taxon>Actinomycetota</taxon>
        <taxon>Actinomycetes</taxon>
        <taxon>Pseudonocardiales</taxon>
        <taxon>Pseudonocardiaceae</taxon>
        <taxon>Actinoalloteichus</taxon>
    </lineage>
</organism>
<dbReference type="AlphaFoldDB" id="A0AAC9LD29"/>
<dbReference type="Proteomes" id="UP000185511">
    <property type="component" value="Chromosome"/>
</dbReference>
<gene>
    <name evidence="2" type="ORF">UA74_12085</name>
</gene>
<sequence length="267" mass="29047">MKSVEEVVAALRAALEDVSPGELAACRELVLGELLPPLIEASAGSSSPELHAAVALLQEVGEDLARAWARLESAGHHTESYAQAVLGPAVSSGPASDFPGDDDRGAPASQPPDQTTIPSRPAAAKKCPQDFTEQDSADWARRQRENLPQRGKKQKATGRYVDPSGDVHEIESGQDGDFDSINEHFRGHGPIGQSHLPNALARHIEVKVAYRMARDGVDHVEIVINLEVCDQKLYNCRRTVPWILYSGQVLIVHDPAGRHVFKGKRRR</sequence>
<dbReference type="InterPro" id="IPR032724">
    <property type="entry name" value="SCP1.201-like"/>
</dbReference>
<evidence type="ECO:0000313" key="2">
    <source>
        <dbReference type="EMBL" id="APU14477.1"/>
    </source>
</evidence>
<accession>A0AAC9LD29</accession>
<reference evidence="3" key="1">
    <citation type="submission" date="2016-06" db="EMBL/GenBank/DDBJ databases">
        <title>Complete genome sequence of Actinoalloteichus fjordicus DSM 46855 (=ADI127-17), type strain of the new species Actinoalloteichus fjordicus.</title>
        <authorList>
            <person name="Ruckert C."/>
            <person name="Nouioui I."/>
            <person name="Willmese J."/>
            <person name="van Wezel G."/>
            <person name="Klenk H.-P."/>
            <person name="Kalinowski J."/>
            <person name="Zotchev S.B."/>
        </authorList>
    </citation>
    <scope>NUCLEOTIDE SEQUENCE [LARGE SCALE GENOMIC DNA]</scope>
    <source>
        <strain evidence="3">ADI127-7</strain>
    </source>
</reference>